<dbReference type="STRING" id="231916.A0A409VDS8"/>
<feature type="compositionally biased region" description="Polar residues" evidence="10">
    <location>
        <begin position="207"/>
        <end position="226"/>
    </location>
</feature>
<keyword evidence="7" id="KW-0346">Stress response</keyword>
<dbReference type="PANTHER" id="PTHR15735">
    <property type="entry name" value="FCH AND DOUBLE SH3 DOMAINS PROTEIN"/>
    <property type="match status" value="1"/>
</dbReference>
<dbReference type="InParanoid" id="A0A409VDS8"/>
<dbReference type="Proteomes" id="UP000284706">
    <property type="component" value="Unassembled WGS sequence"/>
</dbReference>
<evidence type="ECO:0000256" key="11">
    <source>
        <dbReference type="SAM" id="Phobius"/>
    </source>
</evidence>
<feature type="transmembrane region" description="Helical" evidence="11">
    <location>
        <begin position="53"/>
        <end position="74"/>
    </location>
</feature>
<dbReference type="AlphaFoldDB" id="A0A409VDS8"/>
<dbReference type="InterPro" id="IPR036028">
    <property type="entry name" value="SH3-like_dom_sf"/>
</dbReference>
<feature type="compositionally biased region" description="Gly residues" evidence="10">
    <location>
        <begin position="244"/>
        <end position="253"/>
    </location>
</feature>
<feature type="compositionally biased region" description="Low complexity" evidence="10">
    <location>
        <begin position="267"/>
        <end position="276"/>
    </location>
</feature>
<feature type="transmembrane region" description="Helical" evidence="11">
    <location>
        <begin position="86"/>
        <end position="107"/>
    </location>
</feature>
<evidence type="ECO:0000256" key="5">
    <source>
        <dbReference type="ARBA" id="ARBA00022692"/>
    </source>
</evidence>
<gene>
    <name evidence="13" type="ORF">CVT26_002188</name>
</gene>
<dbReference type="OrthoDB" id="5983572at2759"/>
<dbReference type="EMBL" id="NHYE01005668">
    <property type="protein sequence ID" value="PPQ64305.1"/>
    <property type="molecule type" value="Genomic_DNA"/>
</dbReference>
<comment type="subcellular location">
    <subcellularLocation>
        <location evidence="1">Cell membrane</location>
        <topology evidence="1">Multi-pass membrane protein</topology>
    </subcellularLocation>
</comment>
<dbReference type="InterPro" id="IPR001452">
    <property type="entry name" value="SH3_domain"/>
</dbReference>
<dbReference type="SUPFAM" id="SSF50044">
    <property type="entry name" value="SH3-domain"/>
    <property type="match status" value="1"/>
</dbReference>
<evidence type="ECO:0000313" key="14">
    <source>
        <dbReference type="Proteomes" id="UP000284706"/>
    </source>
</evidence>
<evidence type="ECO:0000256" key="2">
    <source>
        <dbReference type="ARBA" id="ARBA00009739"/>
    </source>
</evidence>
<evidence type="ECO:0000313" key="13">
    <source>
        <dbReference type="EMBL" id="PPQ64305.1"/>
    </source>
</evidence>
<reference evidence="13 14" key="1">
    <citation type="journal article" date="2018" name="Evol. Lett.">
        <title>Horizontal gene cluster transfer increased hallucinogenic mushroom diversity.</title>
        <authorList>
            <person name="Reynolds H.T."/>
            <person name="Vijayakumar V."/>
            <person name="Gluck-Thaler E."/>
            <person name="Korotkin H.B."/>
            <person name="Matheny P.B."/>
            <person name="Slot J.C."/>
        </authorList>
    </citation>
    <scope>NUCLEOTIDE SEQUENCE [LARGE SCALE GENOMIC DNA]</scope>
    <source>
        <strain evidence="13 14">SRW20</strain>
    </source>
</reference>
<name>A0A409VDS8_9AGAR</name>
<comment type="caution">
    <text evidence="13">The sequence shown here is derived from an EMBL/GenBank/DDBJ whole genome shotgun (WGS) entry which is preliminary data.</text>
</comment>
<keyword evidence="4" id="KW-1003">Cell membrane</keyword>
<feature type="region of interest" description="Disordered" evidence="10">
    <location>
        <begin position="207"/>
        <end position="284"/>
    </location>
</feature>
<evidence type="ECO:0000259" key="12">
    <source>
        <dbReference type="PROSITE" id="PS50002"/>
    </source>
</evidence>
<dbReference type="GO" id="GO:0030833">
    <property type="term" value="P:regulation of actin filament polymerization"/>
    <property type="evidence" value="ECO:0007669"/>
    <property type="project" value="TreeGrafter"/>
</dbReference>
<sequence>MPPRANEGLDFTPILTHYLFLFTSFLAVAGWFTAFIAQCIVTSTKRDGGRGAVGSLWFAIFLQLFLILGVLYTLATDSISMHRFQISVFGAVAIVFAVDGVTAGIFAANSALNAMGAGWLILSFVDILWVLYFTSEEDSLALHIFNMLGTGGLTPPSRRRRTRTQSSVHNMQSGNGYPSSYGGGGISSADGYDTKIGGGIGGGAYGSPTQMLRTQNSFGGSLNDNARSIGGGGAGSIHNQPSLGGPGSIGGADNGPSSPLMAGVGAGNNSNAGSNAETQPPPQQQEQWLYKAKALYAYTANPDDPNEISFTKGEILDIMDKQGKWWQARKADGTQGIAPSNYLHII</sequence>
<evidence type="ECO:0000256" key="10">
    <source>
        <dbReference type="SAM" id="MobiDB-lite"/>
    </source>
</evidence>
<accession>A0A409VDS8</accession>
<evidence type="ECO:0000256" key="6">
    <source>
        <dbReference type="ARBA" id="ARBA00022989"/>
    </source>
</evidence>
<dbReference type="FunFam" id="2.30.30.40:FF:000213">
    <property type="entry name" value="High osmolarity signaling protein SHO1"/>
    <property type="match status" value="1"/>
</dbReference>
<keyword evidence="6 11" id="KW-1133">Transmembrane helix</keyword>
<evidence type="ECO:0000256" key="1">
    <source>
        <dbReference type="ARBA" id="ARBA00004651"/>
    </source>
</evidence>
<evidence type="ECO:0000256" key="3">
    <source>
        <dbReference type="ARBA" id="ARBA00022443"/>
    </source>
</evidence>
<feature type="transmembrane region" description="Helical" evidence="11">
    <location>
        <begin position="20"/>
        <end position="41"/>
    </location>
</feature>
<dbReference type="SMART" id="SM00326">
    <property type="entry name" value="SH3"/>
    <property type="match status" value="1"/>
</dbReference>
<keyword evidence="3 9" id="KW-0728">SH3 domain</keyword>
<dbReference type="InterPro" id="IPR035522">
    <property type="entry name" value="Sho1_SH3"/>
</dbReference>
<keyword evidence="14" id="KW-1185">Reference proteome</keyword>
<dbReference type="GO" id="GO:0005886">
    <property type="term" value="C:plasma membrane"/>
    <property type="evidence" value="ECO:0007669"/>
    <property type="project" value="UniProtKB-SubCell"/>
</dbReference>
<keyword evidence="8 11" id="KW-0472">Membrane</keyword>
<evidence type="ECO:0000256" key="4">
    <source>
        <dbReference type="ARBA" id="ARBA00022475"/>
    </source>
</evidence>
<dbReference type="Gene3D" id="2.30.30.40">
    <property type="entry name" value="SH3 Domains"/>
    <property type="match status" value="1"/>
</dbReference>
<organism evidence="13 14">
    <name type="scientific">Gymnopilus dilepis</name>
    <dbReference type="NCBI Taxonomy" id="231916"/>
    <lineage>
        <taxon>Eukaryota</taxon>
        <taxon>Fungi</taxon>
        <taxon>Dikarya</taxon>
        <taxon>Basidiomycota</taxon>
        <taxon>Agaricomycotina</taxon>
        <taxon>Agaricomycetes</taxon>
        <taxon>Agaricomycetidae</taxon>
        <taxon>Agaricales</taxon>
        <taxon>Agaricineae</taxon>
        <taxon>Hymenogastraceae</taxon>
        <taxon>Gymnopilus</taxon>
    </lineage>
</organism>
<comment type="similarity">
    <text evidence="2">Belongs to the SHO1 family.</text>
</comment>
<dbReference type="Pfam" id="PF00018">
    <property type="entry name" value="SH3_1"/>
    <property type="match status" value="1"/>
</dbReference>
<dbReference type="CDD" id="cd11855">
    <property type="entry name" value="SH3_Sho1p"/>
    <property type="match status" value="1"/>
</dbReference>
<dbReference type="PROSITE" id="PS50002">
    <property type="entry name" value="SH3"/>
    <property type="match status" value="1"/>
</dbReference>
<protein>
    <recommendedName>
        <fullName evidence="12">SH3 domain-containing protein</fullName>
    </recommendedName>
</protein>
<evidence type="ECO:0000256" key="9">
    <source>
        <dbReference type="PROSITE-ProRule" id="PRU00192"/>
    </source>
</evidence>
<feature type="domain" description="SH3" evidence="12">
    <location>
        <begin position="287"/>
        <end position="346"/>
    </location>
</feature>
<feature type="transmembrane region" description="Helical" evidence="11">
    <location>
        <begin position="114"/>
        <end position="134"/>
    </location>
</feature>
<evidence type="ECO:0000256" key="7">
    <source>
        <dbReference type="ARBA" id="ARBA00023016"/>
    </source>
</evidence>
<evidence type="ECO:0000256" key="8">
    <source>
        <dbReference type="ARBA" id="ARBA00023136"/>
    </source>
</evidence>
<dbReference type="PRINTS" id="PR00452">
    <property type="entry name" value="SH3DOMAIN"/>
</dbReference>
<dbReference type="PANTHER" id="PTHR15735:SF20">
    <property type="entry name" value="HIGH OSMOLARITY SIGNALING PROTEIN SHO1"/>
    <property type="match status" value="1"/>
</dbReference>
<feature type="region of interest" description="Disordered" evidence="10">
    <location>
        <begin position="155"/>
        <end position="181"/>
    </location>
</feature>
<dbReference type="GO" id="GO:0007232">
    <property type="term" value="P:osmosensory signaling pathway via Sho1 osmosensor"/>
    <property type="evidence" value="ECO:0007669"/>
    <property type="project" value="UniProtKB-ARBA"/>
</dbReference>
<keyword evidence="5 11" id="KW-0812">Transmembrane</keyword>
<proteinExistence type="inferred from homology"/>